<dbReference type="GO" id="GO:0005643">
    <property type="term" value="C:nuclear pore"/>
    <property type="evidence" value="ECO:0007669"/>
    <property type="project" value="TreeGrafter"/>
</dbReference>
<sequence>MSLTNVLVRAALEGSAFSGEQVSARLPLELGLYSDQTEVLLSSLHPSAEIKVYGPTAALSTVEATSTSPDISIQESEVYHGFPSFIKYFISVAQASAAVSASVSISSSSCGQSLLIPVTVTHVADPSAAKLAAVAPLGSLEGGSSLHSFINCYQTMFFTLFALLAGSAIIIIVLHSWFSPREPPYHPAFIQRTPPVMSLNSPETNSFNNSISRDAAGVVGEAEGRIEELEQQVSDLCTENVCLKEQYQRHLATCRLQQGNSLSALGAIKEHITHEK</sequence>
<comment type="caution">
    <text evidence="3">The sequence shown here is derived from an EMBL/GenBank/DDBJ whole genome shotgun (WGS) entry which is preliminary data.</text>
</comment>
<evidence type="ECO:0000256" key="2">
    <source>
        <dbReference type="SAM" id="Phobius"/>
    </source>
</evidence>
<evidence type="ECO:0000256" key="1">
    <source>
        <dbReference type="SAM" id="Coils"/>
    </source>
</evidence>
<dbReference type="EMBL" id="JBBPFD010000491">
    <property type="protein sequence ID" value="KAK7878655.1"/>
    <property type="molecule type" value="Genomic_DNA"/>
</dbReference>
<protein>
    <submittedName>
        <fullName evidence="3">Uncharacterized protein</fullName>
    </submittedName>
</protein>
<dbReference type="Proteomes" id="UP001460270">
    <property type="component" value="Unassembled WGS sequence"/>
</dbReference>
<gene>
    <name evidence="3" type="ORF">WMY93_030491</name>
</gene>
<dbReference type="AlphaFoldDB" id="A0AAW0MG07"/>
<accession>A0AAW0MG07</accession>
<organism evidence="3 4">
    <name type="scientific">Mugilogobius chulae</name>
    <name type="common">yellowstripe goby</name>
    <dbReference type="NCBI Taxonomy" id="88201"/>
    <lineage>
        <taxon>Eukaryota</taxon>
        <taxon>Metazoa</taxon>
        <taxon>Chordata</taxon>
        <taxon>Craniata</taxon>
        <taxon>Vertebrata</taxon>
        <taxon>Euteleostomi</taxon>
        <taxon>Actinopterygii</taxon>
        <taxon>Neopterygii</taxon>
        <taxon>Teleostei</taxon>
        <taxon>Neoteleostei</taxon>
        <taxon>Acanthomorphata</taxon>
        <taxon>Gobiaria</taxon>
        <taxon>Gobiiformes</taxon>
        <taxon>Gobioidei</taxon>
        <taxon>Gobiidae</taxon>
        <taxon>Gobionellinae</taxon>
        <taxon>Mugilogobius</taxon>
    </lineage>
</organism>
<dbReference type="InterPro" id="IPR045197">
    <property type="entry name" value="NUP210-like"/>
</dbReference>
<reference evidence="4" key="1">
    <citation type="submission" date="2024-04" db="EMBL/GenBank/DDBJ databases">
        <title>Salinicola lusitanus LLJ914,a marine bacterium isolated from the Okinawa Trough.</title>
        <authorList>
            <person name="Li J."/>
        </authorList>
    </citation>
    <scope>NUCLEOTIDE SEQUENCE [LARGE SCALE GENOMIC DNA]</scope>
</reference>
<keyword evidence="1" id="KW-0175">Coiled coil</keyword>
<keyword evidence="2" id="KW-0472">Membrane</keyword>
<feature type="transmembrane region" description="Helical" evidence="2">
    <location>
        <begin position="156"/>
        <end position="178"/>
    </location>
</feature>
<dbReference type="PANTHER" id="PTHR23019">
    <property type="entry name" value="NUCLEAR PORE MEMBRANE GLYCOPROTEIN GP210-RELATED"/>
    <property type="match status" value="1"/>
</dbReference>
<dbReference type="PANTHER" id="PTHR23019:SF2">
    <property type="entry name" value="NUCLEAR PORE MEMBRANE GLYCOPROTEIN 210"/>
    <property type="match status" value="1"/>
</dbReference>
<keyword evidence="4" id="KW-1185">Reference proteome</keyword>
<feature type="coiled-coil region" evidence="1">
    <location>
        <begin position="219"/>
        <end position="246"/>
    </location>
</feature>
<proteinExistence type="predicted"/>
<keyword evidence="2" id="KW-1133">Transmembrane helix</keyword>
<name>A0AAW0MG07_9GOBI</name>
<evidence type="ECO:0000313" key="3">
    <source>
        <dbReference type="EMBL" id="KAK7878655.1"/>
    </source>
</evidence>
<keyword evidence="2" id="KW-0812">Transmembrane</keyword>
<evidence type="ECO:0000313" key="4">
    <source>
        <dbReference type="Proteomes" id="UP001460270"/>
    </source>
</evidence>